<dbReference type="OrthoDB" id="1137593at2"/>
<organism evidence="5 6">
    <name type="scientific">Tengunoibacter tsumagoiensis</name>
    <dbReference type="NCBI Taxonomy" id="2014871"/>
    <lineage>
        <taxon>Bacteria</taxon>
        <taxon>Bacillati</taxon>
        <taxon>Chloroflexota</taxon>
        <taxon>Ktedonobacteria</taxon>
        <taxon>Ktedonobacterales</taxon>
        <taxon>Dictyobacteraceae</taxon>
        <taxon>Tengunoibacter</taxon>
    </lineage>
</organism>
<dbReference type="InterPro" id="IPR059106">
    <property type="entry name" value="WHD_MalT"/>
</dbReference>
<dbReference type="PRINTS" id="PR00038">
    <property type="entry name" value="HTHLUXR"/>
</dbReference>
<dbReference type="PROSITE" id="PS00622">
    <property type="entry name" value="HTH_LUXR_1"/>
    <property type="match status" value="1"/>
</dbReference>
<proteinExistence type="predicted"/>
<evidence type="ECO:0000256" key="3">
    <source>
        <dbReference type="ARBA" id="ARBA00023163"/>
    </source>
</evidence>
<dbReference type="Gene3D" id="1.25.40.10">
    <property type="entry name" value="Tetratricopeptide repeat domain"/>
    <property type="match status" value="1"/>
</dbReference>
<name>A0A402A789_9CHLR</name>
<evidence type="ECO:0000256" key="2">
    <source>
        <dbReference type="ARBA" id="ARBA00023125"/>
    </source>
</evidence>
<dbReference type="InterPro" id="IPR016032">
    <property type="entry name" value="Sig_transdc_resp-reg_C-effctor"/>
</dbReference>
<dbReference type="GO" id="GO:0006355">
    <property type="term" value="P:regulation of DNA-templated transcription"/>
    <property type="evidence" value="ECO:0007669"/>
    <property type="project" value="InterPro"/>
</dbReference>
<dbReference type="RefSeq" id="WP_126582521.1">
    <property type="nucleotide sequence ID" value="NZ_BIFR01000002.1"/>
</dbReference>
<dbReference type="AlphaFoldDB" id="A0A402A789"/>
<dbReference type="SUPFAM" id="SSF46894">
    <property type="entry name" value="C-terminal effector domain of the bipartite response regulators"/>
    <property type="match status" value="1"/>
</dbReference>
<evidence type="ECO:0000256" key="1">
    <source>
        <dbReference type="ARBA" id="ARBA00023015"/>
    </source>
</evidence>
<dbReference type="InterPro" id="IPR041617">
    <property type="entry name" value="TPR_MalT"/>
</dbReference>
<dbReference type="Pfam" id="PF25873">
    <property type="entry name" value="WHD_MalT"/>
    <property type="match status" value="1"/>
</dbReference>
<sequence>MPKPPQHTLIWSNDRQRYELQTQGQAVQWFHEGDDSTFSHWLDIHTAFAFVGQAGRLSVLKEARPRGSSYWYAYHRQGQRTRKRYLGLTDQVTFARLEQEAQALAGEPVSATALPRPDVPSSELKGLLLSSKLSVPRPPSFLVERARLLTELDLISTHPLTLISASAGSGKTTLLSAWAASKKEQERGGRTQASDHALAWLSLEELDDDPIHFWDLVIAALRRCRPALGETALTLLHSPQSLPLSICLAALLQEVEQNAQDLILLLDDYHVITDQAIIDSMLFLIEHLPTSLHLVLISRTDPDLPLSRLRVRGQLLEIRDQDLRFSKPEAASFLRNAMSLPLSEDDVSTLSQRTEGWIAGLHLAALSLRKRSDHAAFVKNFAGTHRHLLDYVQQDILAPLSESLQSFLLQTAIVPRMNAALCQAITEAPGESESQQRLQALEQANLFLVPLDEQRQWYRYHDLFREALLVRLHSSHPQLVPLLHGRAARFYEARSEWREAITHALAASDHVYAAALMERASGSFWSRGETKTLHSWVFSLPDAVLREHLYLALGAAFRFFDAINLSSQEIYVGIAAQVEHTFTRLKALLPSPHTRLQQEQPYREISKAEAVWIEQRLFQLRALIELRGILRQNDAGRLRNLIRELDALPPDEDTHCNIIPLYLTFWLTTMYQEYGVPLLPRLSAAKHQLLEERDLLMATRVLSWSAQIRSTYAIQLHQAQQECLEALALAEQIGAHTPWEGYLYYCLFVISYAWNRLEEAPDWLQRLRRLAQNWQHMQLLAVTEIFSAQLGLARGDLATAEEALHQLKTLLEQGGLAYHAPWVTVLRVKLWLAQGKLAEAAAWAAQTTFSPDAWNPLRRWELLMLVRVLVAQQHYEQAGEMLSRFSHHLDREGSVDTVIEFLALHLLALHHAGKSAQAMCVAARLFALTEPEGHLRVYLDEGRPMRQTLVALLDVEPEEDERDGATVAVSRSYILRLLAAFEQEEQSTRAPHALPIQTAQAVPVPERAVAASLQIIEPLTERELEVLRWLSEGASNQQIANALVIQLSTVKKHVSSLLAKLGAESRTQAIAQARAASLL</sequence>
<evidence type="ECO:0000313" key="5">
    <source>
        <dbReference type="EMBL" id="GCE15002.1"/>
    </source>
</evidence>
<dbReference type="Gene3D" id="3.40.50.300">
    <property type="entry name" value="P-loop containing nucleotide triphosphate hydrolases"/>
    <property type="match status" value="1"/>
</dbReference>
<dbReference type="PANTHER" id="PTHR44688:SF16">
    <property type="entry name" value="DNA-BINDING TRANSCRIPTIONAL ACTIVATOR DEVR_DOSR"/>
    <property type="match status" value="1"/>
</dbReference>
<gene>
    <name evidence="5" type="ORF">KTT_48610</name>
</gene>
<accession>A0A402A789</accession>
<keyword evidence="1" id="KW-0805">Transcription regulation</keyword>
<evidence type="ECO:0000259" key="4">
    <source>
        <dbReference type="PROSITE" id="PS50043"/>
    </source>
</evidence>
<evidence type="ECO:0000313" key="6">
    <source>
        <dbReference type="Proteomes" id="UP000287352"/>
    </source>
</evidence>
<dbReference type="SUPFAM" id="SSF48452">
    <property type="entry name" value="TPR-like"/>
    <property type="match status" value="1"/>
</dbReference>
<dbReference type="Proteomes" id="UP000287352">
    <property type="component" value="Unassembled WGS sequence"/>
</dbReference>
<dbReference type="Gene3D" id="1.10.10.10">
    <property type="entry name" value="Winged helix-like DNA-binding domain superfamily/Winged helix DNA-binding domain"/>
    <property type="match status" value="1"/>
</dbReference>
<dbReference type="InterPro" id="IPR036388">
    <property type="entry name" value="WH-like_DNA-bd_sf"/>
</dbReference>
<keyword evidence="6" id="KW-1185">Reference proteome</keyword>
<feature type="domain" description="HTH luxR-type" evidence="4">
    <location>
        <begin position="1012"/>
        <end position="1077"/>
    </location>
</feature>
<reference evidence="6" key="1">
    <citation type="submission" date="2018-12" db="EMBL/GenBank/DDBJ databases">
        <title>Tengunoibacter tsumagoiensis gen. nov., sp. nov., Dictyobacter kobayashii sp. nov., D. alpinus sp. nov., and D. joshuensis sp. nov. and description of Dictyobacteraceae fam. nov. within the order Ktedonobacterales isolated from Tengu-no-mugimeshi.</title>
        <authorList>
            <person name="Wang C.M."/>
            <person name="Zheng Y."/>
            <person name="Sakai Y."/>
            <person name="Toyoda A."/>
            <person name="Minakuchi Y."/>
            <person name="Abe K."/>
            <person name="Yokota A."/>
            <person name="Yabe S."/>
        </authorList>
    </citation>
    <scope>NUCLEOTIDE SEQUENCE [LARGE SCALE GENOMIC DNA]</scope>
    <source>
        <strain evidence="6">Uno3</strain>
    </source>
</reference>
<keyword evidence="2" id="KW-0238">DNA-binding</keyword>
<dbReference type="Pfam" id="PF17874">
    <property type="entry name" value="TPR_MalT"/>
    <property type="match status" value="1"/>
</dbReference>
<dbReference type="SUPFAM" id="SSF52540">
    <property type="entry name" value="P-loop containing nucleoside triphosphate hydrolases"/>
    <property type="match status" value="1"/>
</dbReference>
<dbReference type="CDD" id="cd06170">
    <property type="entry name" value="LuxR_C_like"/>
    <property type="match status" value="1"/>
</dbReference>
<dbReference type="PROSITE" id="PS50043">
    <property type="entry name" value="HTH_LUXR_2"/>
    <property type="match status" value="1"/>
</dbReference>
<keyword evidence="3" id="KW-0804">Transcription</keyword>
<dbReference type="Pfam" id="PF00196">
    <property type="entry name" value="GerE"/>
    <property type="match status" value="1"/>
</dbReference>
<dbReference type="InterPro" id="IPR027417">
    <property type="entry name" value="P-loop_NTPase"/>
</dbReference>
<dbReference type="GO" id="GO:0003677">
    <property type="term" value="F:DNA binding"/>
    <property type="evidence" value="ECO:0007669"/>
    <property type="project" value="UniProtKB-KW"/>
</dbReference>
<dbReference type="InterPro" id="IPR000792">
    <property type="entry name" value="Tscrpt_reg_LuxR_C"/>
</dbReference>
<dbReference type="InterPro" id="IPR011990">
    <property type="entry name" value="TPR-like_helical_dom_sf"/>
</dbReference>
<protein>
    <recommendedName>
        <fullName evidence="4">HTH luxR-type domain-containing protein</fullName>
    </recommendedName>
</protein>
<dbReference type="PANTHER" id="PTHR44688">
    <property type="entry name" value="DNA-BINDING TRANSCRIPTIONAL ACTIVATOR DEVR_DOSR"/>
    <property type="match status" value="1"/>
</dbReference>
<dbReference type="EMBL" id="BIFR01000002">
    <property type="protein sequence ID" value="GCE15002.1"/>
    <property type="molecule type" value="Genomic_DNA"/>
</dbReference>
<dbReference type="SMART" id="SM00421">
    <property type="entry name" value="HTH_LUXR"/>
    <property type="match status" value="1"/>
</dbReference>
<comment type="caution">
    <text evidence="5">The sequence shown here is derived from an EMBL/GenBank/DDBJ whole genome shotgun (WGS) entry which is preliminary data.</text>
</comment>